<evidence type="ECO:0000313" key="3">
    <source>
        <dbReference type="EMBL" id="SFG51245.1"/>
    </source>
</evidence>
<proteinExistence type="predicted"/>
<feature type="region of interest" description="Disordered" evidence="1">
    <location>
        <begin position="27"/>
        <end position="51"/>
    </location>
</feature>
<protein>
    <recommendedName>
        <fullName evidence="6">Anti-sigma factor NepR domain-containing protein</fullName>
    </recommendedName>
</protein>
<evidence type="ECO:0000313" key="2">
    <source>
        <dbReference type="EMBL" id="APT30309.1"/>
    </source>
</evidence>
<dbReference type="AlphaFoldDB" id="A0AAE8L5D8"/>
<keyword evidence="4" id="KW-1185">Reference proteome</keyword>
<organism evidence="3 5">
    <name type="scientific">Methylobacterium phyllosphaerae</name>
    <dbReference type="NCBI Taxonomy" id="418223"/>
    <lineage>
        <taxon>Bacteria</taxon>
        <taxon>Pseudomonadati</taxon>
        <taxon>Pseudomonadota</taxon>
        <taxon>Alphaproteobacteria</taxon>
        <taxon>Hyphomicrobiales</taxon>
        <taxon>Methylobacteriaceae</taxon>
        <taxon>Methylobacterium</taxon>
    </lineage>
</organism>
<name>A0AAE8L5D8_9HYPH</name>
<evidence type="ECO:0008006" key="6">
    <source>
        <dbReference type="Google" id="ProtNLM"/>
    </source>
</evidence>
<evidence type="ECO:0000313" key="4">
    <source>
        <dbReference type="Proteomes" id="UP000185487"/>
    </source>
</evidence>
<reference evidence="2 4" key="1">
    <citation type="submission" date="2016-04" db="EMBL/GenBank/DDBJ databases">
        <title>Complete genome sequencing and analysis of CBMB27, Methylobacterium phyllosphaerae isolated from leaf tissues of rice (Oryza sativa L.).</title>
        <authorList>
            <person name="Lee Y."/>
            <person name="Hwangbo K."/>
            <person name="Chung H."/>
            <person name="Yoo J."/>
            <person name="Kim K.Y."/>
            <person name="Sa T.M."/>
            <person name="Um Y."/>
            <person name="Madhaiyan M."/>
        </authorList>
    </citation>
    <scope>NUCLEOTIDE SEQUENCE [LARGE SCALE GENOMIC DNA]</scope>
    <source>
        <strain evidence="2 4">CBMB27</strain>
    </source>
</reference>
<sequence length="108" mass="11727">MREADDPGAPSRRQVVAVAGVRADVEGMPYPERRRAAPRPTERYGPGPAPSALRVVPLSSSPVLDAQTRLRLGHQMRAMYDPVIDEALDPRLAELLQQLDTDRGGGST</sequence>
<reference evidence="3 5" key="2">
    <citation type="submission" date="2016-10" db="EMBL/GenBank/DDBJ databases">
        <authorList>
            <person name="Varghese N."/>
            <person name="Submissions S."/>
        </authorList>
    </citation>
    <scope>NUCLEOTIDE SEQUENCE [LARGE SCALE GENOMIC DNA]</scope>
    <source>
        <strain evidence="3 5">CBMB27</strain>
    </source>
</reference>
<evidence type="ECO:0000313" key="5">
    <source>
        <dbReference type="Proteomes" id="UP000199140"/>
    </source>
</evidence>
<dbReference type="Proteomes" id="UP000199140">
    <property type="component" value="Unassembled WGS sequence"/>
</dbReference>
<evidence type="ECO:0000256" key="1">
    <source>
        <dbReference type="SAM" id="MobiDB-lite"/>
    </source>
</evidence>
<dbReference type="KEGG" id="mphy:MCBMB27_01018"/>
<accession>A0AAE8L5D8</accession>
<dbReference type="EMBL" id="FOPK01000004">
    <property type="protein sequence ID" value="SFG51245.1"/>
    <property type="molecule type" value="Genomic_DNA"/>
</dbReference>
<dbReference type="Proteomes" id="UP000185487">
    <property type="component" value="Chromosome"/>
</dbReference>
<dbReference type="EMBL" id="CP015367">
    <property type="protein sequence ID" value="APT30309.1"/>
    <property type="molecule type" value="Genomic_DNA"/>
</dbReference>
<gene>
    <name evidence="2" type="ORF">MCBMB27_01018</name>
    <name evidence="3" type="ORF">SAMN05192567_104142</name>
</gene>